<dbReference type="PANTHER" id="PTHR38847">
    <property type="match status" value="1"/>
</dbReference>
<dbReference type="Pfam" id="PF14273">
    <property type="entry name" value="DUF4360"/>
    <property type="match status" value="1"/>
</dbReference>
<gene>
    <name evidence="2" type="ORF">AGRA3207_003108</name>
</gene>
<accession>A0ABX8QTT9</accession>
<evidence type="ECO:0000313" key="3">
    <source>
        <dbReference type="Proteomes" id="UP001049518"/>
    </source>
</evidence>
<name>A0ABX8QTT9_9ACTN</name>
<evidence type="ECO:0000256" key="1">
    <source>
        <dbReference type="SAM" id="SignalP"/>
    </source>
</evidence>
<keyword evidence="1" id="KW-0732">Signal</keyword>
<proteinExistence type="predicted"/>
<dbReference type="InterPro" id="IPR025649">
    <property type="entry name" value="DUF4360"/>
</dbReference>
<organism evidence="2 3">
    <name type="scientific">Actinomadura graeca</name>
    <dbReference type="NCBI Taxonomy" id="2750812"/>
    <lineage>
        <taxon>Bacteria</taxon>
        <taxon>Bacillati</taxon>
        <taxon>Actinomycetota</taxon>
        <taxon>Actinomycetes</taxon>
        <taxon>Streptosporangiales</taxon>
        <taxon>Thermomonosporaceae</taxon>
        <taxon>Actinomadura</taxon>
    </lineage>
</organism>
<sequence length="206" mass="22343">MITAVGALGLSVLIASPAPADTTDAPDAAAPENVTIDVASVNGSGCPAGTTTVTNDKSSFTISYSDYLVYAGGDASPTNSRKNCQISLRVRAPGYTYAIRGLEHRGFAGLQADAVGTQRANYYFQGSQENRTITRNIKGRYFGEWRVNDRLENNELLYKPCDEERNLNVNTELRVTPGSDDSKVSFVAADSTHGSETYHFAWRRCN</sequence>
<feature type="signal peptide" evidence="1">
    <location>
        <begin position="1"/>
        <end position="20"/>
    </location>
</feature>
<dbReference type="PANTHER" id="PTHR38847:SF1">
    <property type="entry name" value="PSEUDOURIDINE SYNTHASE RSUA_RLUA-LIKE DOMAIN-CONTAINING PROTEIN"/>
    <property type="match status" value="1"/>
</dbReference>
<protein>
    <submittedName>
        <fullName evidence="2">DUF4360 domain-containing protein</fullName>
    </submittedName>
</protein>
<evidence type="ECO:0000313" key="2">
    <source>
        <dbReference type="EMBL" id="QXJ22155.1"/>
    </source>
</evidence>
<dbReference type="EMBL" id="CP059572">
    <property type="protein sequence ID" value="QXJ22155.1"/>
    <property type="molecule type" value="Genomic_DNA"/>
</dbReference>
<feature type="chain" id="PRO_5045895129" evidence="1">
    <location>
        <begin position="21"/>
        <end position="206"/>
    </location>
</feature>
<keyword evidence="3" id="KW-1185">Reference proteome</keyword>
<dbReference type="Proteomes" id="UP001049518">
    <property type="component" value="Chromosome"/>
</dbReference>
<dbReference type="RefSeq" id="WP_231335354.1">
    <property type="nucleotide sequence ID" value="NZ_CP059572.1"/>
</dbReference>
<reference evidence="2" key="1">
    <citation type="submission" date="2020-07" db="EMBL/GenBank/DDBJ databases">
        <authorList>
            <person name="Tarantini F.S."/>
            <person name="Hong K.W."/>
            <person name="Chan K.G."/>
        </authorList>
    </citation>
    <scope>NUCLEOTIDE SEQUENCE</scope>
    <source>
        <strain evidence="2">32-07</strain>
    </source>
</reference>